<sequence length="71" mass="7941">MAGRKPTVSDEEIISIFESHEDPFLSTAEVAEELDFSQQGTLKRLQSLEEDGSLQKKKAGGSLIWWLTDLC</sequence>
<proteinExistence type="predicted"/>
<dbReference type="Proteomes" id="UP000465667">
    <property type="component" value="Chromosome"/>
</dbReference>
<reference evidence="1 4" key="2">
    <citation type="submission" date="2020-02" db="EMBL/GenBank/DDBJ databases">
        <title>Whole genome sequence of Haloferax alexandrinus pws1.</title>
        <authorList>
            <person name="Verma D.K."/>
            <person name="Gopal K."/>
            <person name="Prasad E.S."/>
        </authorList>
    </citation>
    <scope>NUCLEOTIDE SEQUENCE [LARGE SCALE GENOMIC DNA]</scope>
    <source>
        <strain evidence="4">wsp1</strain>
        <strain evidence="1">Wsp1</strain>
    </source>
</reference>
<dbReference type="InterPro" id="IPR036388">
    <property type="entry name" value="WH-like_DNA-bd_sf"/>
</dbReference>
<reference evidence="2 3" key="1">
    <citation type="submission" date="2019-07" db="EMBL/GenBank/DDBJ databases">
        <title>Draft genome sequence of Haloferax volcanii SS0101, isolated from salt farm in Samut Sakhon, Thailand.</title>
        <authorList>
            <person name="Wanthongcharoen S."/>
            <person name="Yamprayoonswat W."/>
            <person name="Ruangsuj P."/>
            <person name="Thongpramul N."/>
            <person name="Jumpathong W."/>
            <person name="Sittihan S."/>
            <person name="Kanjanavas P."/>
            <person name="Yasawong M."/>
        </authorList>
    </citation>
    <scope>NUCLEOTIDE SEQUENCE [LARGE SCALE GENOMIC DNA]</scope>
    <source>
        <strain evidence="2 3">SS0101</strain>
    </source>
</reference>
<dbReference type="GeneID" id="44084135"/>
<dbReference type="Pfam" id="PF13412">
    <property type="entry name" value="HTH_24"/>
    <property type="match status" value="1"/>
</dbReference>
<dbReference type="RefSeq" id="WP_144858784.1">
    <property type="nucleotide sequence ID" value="NZ_CP048738.1"/>
</dbReference>
<accession>A0A558GA68</accession>
<organism evidence="2 3">
    <name type="scientific">Haloferax volcanii</name>
    <name type="common">Halobacterium volcanii</name>
    <dbReference type="NCBI Taxonomy" id="2246"/>
    <lineage>
        <taxon>Archaea</taxon>
        <taxon>Methanobacteriati</taxon>
        <taxon>Methanobacteriota</taxon>
        <taxon>Stenosarchaea group</taxon>
        <taxon>Halobacteria</taxon>
        <taxon>Halobacteriales</taxon>
        <taxon>Haloferacaceae</taxon>
        <taxon>Haloferax</taxon>
    </lineage>
</organism>
<evidence type="ECO:0000313" key="1">
    <source>
        <dbReference type="EMBL" id="QIB78813.1"/>
    </source>
</evidence>
<dbReference type="InterPro" id="IPR036390">
    <property type="entry name" value="WH_DNA-bd_sf"/>
</dbReference>
<dbReference type="Proteomes" id="UP000320212">
    <property type="component" value="Unassembled WGS sequence"/>
</dbReference>
<accession>A0A6C0UW89</accession>
<dbReference type="SUPFAM" id="SSF46785">
    <property type="entry name" value="Winged helix' DNA-binding domain"/>
    <property type="match status" value="1"/>
</dbReference>
<dbReference type="Gene3D" id="1.10.10.10">
    <property type="entry name" value="Winged helix-like DNA-binding domain superfamily/Winged helix DNA-binding domain"/>
    <property type="match status" value="1"/>
</dbReference>
<evidence type="ECO:0000313" key="3">
    <source>
        <dbReference type="Proteomes" id="UP000320212"/>
    </source>
</evidence>
<dbReference type="EMBL" id="CP048738">
    <property type="protein sequence ID" value="QIB78813.1"/>
    <property type="molecule type" value="Genomic_DNA"/>
</dbReference>
<evidence type="ECO:0000313" key="4">
    <source>
        <dbReference type="Proteomes" id="UP000465667"/>
    </source>
</evidence>
<evidence type="ECO:0000313" key="2">
    <source>
        <dbReference type="EMBL" id="TVT94650.1"/>
    </source>
</evidence>
<dbReference type="KEGG" id="hale:G3A49_11960"/>
<dbReference type="AlphaFoldDB" id="A0A558GA68"/>
<protein>
    <submittedName>
        <fullName evidence="2">Winged helix-turn-helix domain-containing protein</fullName>
    </submittedName>
</protein>
<name>A0A558GA68_HALVO</name>
<dbReference type="EMBL" id="VMTR01000068">
    <property type="protein sequence ID" value="TVT94650.1"/>
    <property type="molecule type" value="Genomic_DNA"/>
</dbReference>
<gene>
    <name evidence="2" type="ORF">FQA18_10730</name>
    <name evidence="1" type="ORF">G3A49_11960</name>
</gene>